<dbReference type="EMBL" id="JAEAOA010001706">
    <property type="protein sequence ID" value="KAK3576468.1"/>
    <property type="molecule type" value="Genomic_DNA"/>
</dbReference>
<dbReference type="Gene3D" id="3.40.50.150">
    <property type="entry name" value="Vaccinia Virus protein VP39"/>
    <property type="match status" value="1"/>
</dbReference>
<proteinExistence type="predicted"/>
<dbReference type="PANTHER" id="PTHR34203">
    <property type="entry name" value="METHYLTRANSFERASE, FKBM FAMILY PROTEIN"/>
    <property type="match status" value="1"/>
</dbReference>
<reference evidence="2" key="2">
    <citation type="journal article" date="2021" name="Genome Biol. Evol.">
        <title>Developing a high-quality reference genome for a parasitic bivalve with doubly uniparental inheritance (Bivalvia: Unionida).</title>
        <authorList>
            <person name="Smith C.H."/>
        </authorList>
    </citation>
    <scope>NUCLEOTIDE SEQUENCE</scope>
    <source>
        <strain evidence="2">CHS0354</strain>
        <tissue evidence="2">Mantle</tissue>
    </source>
</reference>
<reference evidence="2" key="3">
    <citation type="submission" date="2023-05" db="EMBL/GenBank/DDBJ databases">
        <authorList>
            <person name="Smith C.H."/>
        </authorList>
    </citation>
    <scope>NUCLEOTIDE SEQUENCE</scope>
    <source>
        <strain evidence="2">CHS0354</strain>
        <tissue evidence="2">Mantle</tissue>
    </source>
</reference>
<dbReference type="NCBIfam" id="TIGR01444">
    <property type="entry name" value="fkbM_fam"/>
    <property type="match status" value="1"/>
</dbReference>
<protein>
    <recommendedName>
        <fullName evidence="1">Methyltransferase FkbM domain-containing protein</fullName>
    </recommendedName>
</protein>
<gene>
    <name evidence="2" type="ORF">CHS0354_028518</name>
</gene>
<reference evidence="2" key="1">
    <citation type="journal article" date="2021" name="Genome Biol. Evol.">
        <title>A High-Quality Reference Genome for a Parasitic Bivalve with Doubly Uniparental Inheritance (Bivalvia: Unionida).</title>
        <authorList>
            <person name="Smith C.H."/>
        </authorList>
    </citation>
    <scope>NUCLEOTIDE SEQUENCE</scope>
    <source>
        <strain evidence="2">CHS0354</strain>
    </source>
</reference>
<organism evidence="2 3">
    <name type="scientific">Potamilus streckersoni</name>
    <dbReference type="NCBI Taxonomy" id="2493646"/>
    <lineage>
        <taxon>Eukaryota</taxon>
        <taxon>Metazoa</taxon>
        <taxon>Spiralia</taxon>
        <taxon>Lophotrochozoa</taxon>
        <taxon>Mollusca</taxon>
        <taxon>Bivalvia</taxon>
        <taxon>Autobranchia</taxon>
        <taxon>Heteroconchia</taxon>
        <taxon>Palaeoheterodonta</taxon>
        <taxon>Unionida</taxon>
        <taxon>Unionoidea</taxon>
        <taxon>Unionidae</taxon>
        <taxon>Ambleminae</taxon>
        <taxon>Lampsilini</taxon>
        <taxon>Potamilus</taxon>
    </lineage>
</organism>
<keyword evidence="3" id="KW-1185">Reference proteome</keyword>
<feature type="domain" description="Methyltransferase FkbM" evidence="1">
    <location>
        <begin position="281"/>
        <end position="419"/>
    </location>
</feature>
<evidence type="ECO:0000313" key="3">
    <source>
        <dbReference type="Proteomes" id="UP001195483"/>
    </source>
</evidence>
<accession>A0AAE0RN73</accession>
<dbReference type="InterPro" id="IPR052514">
    <property type="entry name" value="SAM-dependent_MTase"/>
</dbReference>
<dbReference type="AlphaFoldDB" id="A0AAE0RN73"/>
<dbReference type="Proteomes" id="UP001195483">
    <property type="component" value="Unassembled WGS sequence"/>
</dbReference>
<dbReference type="PANTHER" id="PTHR34203:SF15">
    <property type="entry name" value="SLL1173 PROTEIN"/>
    <property type="match status" value="1"/>
</dbReference>
<comment type="caution">
    <text evidence="2">The sequence shown here is derived from an EMBL/GenBank/DDBJ whole genome shotgun (WGS) entry which is preliminary data.</text>
</comment>
<dbReference type="InterPro" id="IPR029063">
    <property type="entry name" value="SAM-dependent_MTases_sf"/>
</dbReference>
<evidence type="ECO:0000313" key="2">
    <source>
        <dbReference type="EMBL" id="KAK3576468.1"/>
    </source>
</evidence>
<dbReference type="Pfam" id="PF05050">
    <property type="entry name" value="Methyltransf_21"/>
    <property type="match status" value="1"/>
</dbReference>
<dbReference type="InterPro" id="IPR006342">
    <property type="entry name" value="FkbM_mtfrase"/>
</dbReference>
<dbReference type="SUPFAM" id="SSF53335">
    <property type="entry name" value="S-adenosyl-L-methionine-dependent methyltransferases"/>
    <property type="match status" value="1"/>
</dbReference>
<sequence>MIGRFRSLKILVVSGLLCLITLTFFAIVRYYPVKVKTKHVPNNKQELSRGAVEPNFDREQTTTHPTREIMRPRIIYKKVNNSTGVNNFVVARGKSSNYELSTVETNSIRAQVSDQNTMSKNLRRWQFSFGNNKEQPMHEIMKSSQRQGDDIADRNANQLQSVKNGIMQSITYNQNSNAIILPHSVIKHNISSKAPVPFNVLNLTQNLQQVYTLKKQYLSSKDRNFLCVQTITIPSFIVCIFSVKEDVFVSGSLQKTRTWDIQQTKLIQNALNRFPEASFIDVGANIGYFSLLARAMGRTVIAIEPTEATFLRLQEGVVRNKFSDNIILLKYAVSDKRTTVVMGEDDKNQGGIAVAREISGPANISRSVEAITLDDLVSLISTNEIIIKMDIEGYECKALYSSMELLQKFKVRYIFMEWLIMPQNQDKKDTPCPKANILHTLANMYSLGFKPYSLNGNELDINNSGSWTVTDIYWKPADSPKLL</sequence>
<name>A0AAE0RN73_9BIVA</name>
<evidence type="ECO:0000259" key="1">
    <source>
        <dbReference type="Pfam" id="PF05050"/>
    </source>
</evidence>